<dbReference type="InterPro" id="IPR008936">
    <property type="entry name" value="Rho_GTPase_activation_prot"/>
</dbReference>
<proteinExistence type="predicted"/>
<comment type="caution">
    <text evidence="4">The sequence shown here is derived from an EMBL/GenBank/DDBJ whole genome shotgun (WGS) entry which is preliminary data.</text>
</comment>
<evidence type="ECO:0000313" key="4">
    <source>
        <dbReference type="EMBL" id="KAG2180105.1"/>
    </source>
</evidence>
<dbReference type="GO" id="GO:0005096">
    <property type="term" value="F:GTPase activator activity"/>
    <property type="evidence" value="ECO:0007669"/>
    <property type="project" value="UniProtKB-KW"/>
</dbReference>
<evidence type="ECO:0000256" key="1">
    <source>
        <dbReference type="ARBA" id="ARBA00022468"/>
    </source>
</evidence>
<dbReference type="GO" id="GO:0005737">
    <property type="term" value="C:cytoplasm"/>
    <property type="evidence" value="ECO:0007669"/>
    <property type="project" value="TreeGrafter"/>
</dbReference>
<protein>
    <recommendedName>
        <fullName evidence="3">Rho-GAP domain-containing protein</fullName>
    </recommendedName>
</protein>
<feature type="region of interest" description="Disordered" evidence="2">
    <location>
        <begin position="682"/>
        <end position="708"/>
    </location>
</feature>
<feature type="compositionally biased region" description="Low complexity" evidence="2">
    <location>
        <begin position="214"/>
        <end position="224"/>
    </location>
</feature>
<dbReference type="Proteomes" id="UP000654370">
    <property type="component" value="Unassembled WGS sequence"/>
</dbReference>
<name>A0A8H7PUQ7_MORIS</name>
<feature type="domain" description="Rho-GAP" evidence="3">
    <location>
        <begin position="387"/>
        <end position="577"/>
    </location>
</feature>
<reference evidence="4" key="1">
    <citation type="submission" date="2020-12" db="EMBL/GenBank/DDBJ databases">
        <title>Metabolic potential, ecology and presence of endohyphal bacteria is reflected in genomic diversity of Mucoromycotina.</title>
        <authorList>
            <person name="Muszewska A."/>
            <person name="Okrasinska A."/>
            <person name="Steczkiewicz K."/>
            <person name="Drgas O."/>
            <person name="Orlowska M."/>
            <person name="Perlinska-Lenart U."/>
            <person name="Aleksandrzak-Piekarczyk T."/>
            <person name="Szatraj K."/>
            <person name="Zielenkiewicz U."/>
            <person name="Pilsyk S."/>
            <person name="Malc E."/>
            <person name="Mieczkowski P."/>
            <person name="Kruszewska J.S."/>
            <person name="Biernat P."/>
            <person name="Pawlowska J."/>
        </authorList>
    </citation>
    <scope>NUCLEOTIDE SEQUENCE</scope>
    <source>
        <strain evidence="4">WA0000067209</strain>
    </source>
</reference>
<organism evidence="4 5">
    <name type="scientific">Mortierella isabellina</name>
    <name type="common">Filamentous fungus</name>
    <name type="synonym">Umbelopsis isabellina</name>
    <dbReference type="NCBI Taxonomy" id="91625"/>
    <lineage>
        <taxon>Eukaryota</taxon>
        <taxon>Fungi</taxon>
        <taxon>Fungi incertae sedis</taxon>
        <taxon>Mucoromycota</taxon>
        <taxon>Mucoromycotina</taxon>
        <taxon>Umbelopsidomycetes</taxon>
        <taxon>Umbelopsidales</taxon>
        <taxon>Umbelopsidaceae</taxon>
        <taxon>Umbelopsis</taxon>
    </lineage>
</organism>
<dbReference type="Pfam" id="PF00620">
    <property type="entry name" value="RhoGAP"/>
    <property type="match status" value="1"/>
</dbReference>
<dbReference type="SUPFAM" id="SSF103657">
    <property type="entry name" value="BAR/IMD domain-like"/>
    <property type="match status" value="1"/>
</dbReference>
<dbReference type="AlphaFoldDB" id="A0A8H7PUQ7"/>
<feature type="region of interest" description="Disordered" evidence="2">
    <location>
        <begin position="158"/>
        <end position="185"/>
    </location>
</feature>
<dbReference type="InterPro" id="IPR027267">
    <property type="entry name" value="AH/BAR_dom_sf"/>
</dbReference>
<feature type="compositionally biased region" description="Basic and acidic residues" evidence="2">
    <location>
        <begin position="780"/>
        <end position="790"/>
    </location>
</feature>
<dbReference type="Gene3D" id="1.20.1270.60">
    <property type="entry name" value="Arfaptin homology (AH) domain/BAR domain"/>
    <property type="match status" value="1"/>
</dbReference>
<dbReference type="GO" id="GO:0007165">
    <property type="term" value="P:signal transduction"/>
    <property type="evidence" value="ECO:0007669"/>
    <property type="project" value="InterPro"/>
</dbReference>
<evidence type="ECO:0000313" key="5">
    <source>
        <dbReference type="Proteomes" id="UP000654370"/>
    </source>
</evidence>
<dbReference type="PANTHER" id="PTHR23176">
    <property type="entry name" value="RHO/RAC/CDC GTPASE-ACTIVATING PROTEIN"/>
    <property type="match status" value="1"/>
</dbReference>
<dbReference type="InterPro" id="IPR050729">
    <property type="entry name" value="Rho-GAP"/>
</dbReference>
<dbReference type="Gene3D" id="1.10.555.10">
    <property type="entry name" value="Rho GTPase activation protein"/>
    <property type="match status" value="1"/>
</dbReference>
<gene>
    <name evidence="4" type="ORF">INT43_003893</name>
</gene>
<feature type="compositionally biased region" description="Basic residues" evidence="2">
    <location>
        <begin position="767"/>
        <end position="779"/>
    </location>
</feature>
<dbReference type="SUPFAM" id="SSF48350">
    <property type="entry name" value="GTPase activation domain, GAP"/>
    <property type="match status" value="1"/>
</dbReference>
<dbReference type="SMART" id="SM00324">
    <property type="entry name" value="RhoGAP"/>
    <property type="match status" value="1"/>
</dbReference>
<feature type="region of interest" description="Disordered" evidence="2">
    <location>
        <begin position="214"/>
        <end position="237"/>
    </location>
</feature>
<dbReference type="PANTHER" id="PTHR23176:SF134">
    <property type="entry name" value="RHO-TYPE GTPASE-ACTIVATING PROTEIN"/>
    <property type="match status" value="1"/>
</dbReference>
<dbReference type="InterPro" id="IPR000198">
    <property type="entry name" value="RhoGAP_dom"/>
</dbReference>
<sequence>HIYVIEAKSNKIRDIMRWAINDLEKVIIYLRHRIAIEETYQKSLSQVADVLDESTSDKNQYNYIDTSSQHAFASLKSFGPQTRLVRTAYIEKMKKQVNELTELRIQHEKLIRYHRRKIHDSNVEYAQALLVELPKARKAYEEKCRELEYAQHQAALANQTPTTPTSPYSQTGFPLPHASKSTGTAGSIVASHEDVPLPNSPKSSRHIDLFDDASSIQSPISPNSPEHPGSPQQHAKKSLARFMRQMSHFTNAAPIDPTKANAKTAKVKKEIAEADAEYRTVLRKLETLRTKQISIVDFAEKAMLAQIQEKSEITKMTLAVVVDSEIISTDNTANIVKSIGQLAEKINPEADTRSFGLEMTKKPLPTPPKVFYYNYYVGESKDMIFGLSLNDYALQNDGRSPPLIVTRCIDAVERLGGLHREGIYRVSGRQSAIDKLRQCFERNEETLEFGKGDVPEDVLAIASILKVYLRELPDPVFKFKLSDRLSYSNIPDKELRIMNLLTRILRLDSPNYDTLKVLIQHLANISSQSDINKMGIQNLIVIFTPAIFQDHNKGGAPGEWGNDCVLEDLIQNHETLFANKDLRSQTAITGGIELSDERNIKNYARRPSSPELSPVTAHTEDDIGNMFRYDEDNEPSVASYVNIDSMSIDSRYLASPVSPEMTRTPDLSPLPSPITTEMSHTASADVEESKDRVSEAISRQQARTGVPKFRTRSQDLKIITHAIKYNQPDGDAVLRLSPTDIAETPVSQSGQTPQTPIEPKTPISPKLTRRPASVKRRGTAKRENSDDRSPDSLVPENATLPPVPPLPMLNNEQPAI</sequence>
<feature type="region of interest" description="Disordered" evidence="2">
    <location>
        <begin position="742"/>
        <end position="816"/>
    </location>
</feature>
<feature type="compositionally biased region" description="Polar residues" evidence="2">
    <location>
        <begin position="745"/>
        <end position="755"/>
    </location>
</feature>
<keyword evidence="1" id="KW-0343">GTPase activation</keyword>
<evidence type="ECO:0000256" key="2">
    <source>
        <dbReference type="SAM" id="MobiDB-lite"/>
    </source>
</evidence>
<dbReference type="PROSITE" id="PS50238">
    <property type="entry name" value="RHOGAP"/>
    <property type="match status" value="1"/>
</dbReference>
<dbReference type="OrthoDB" id="79452at2759"/>
<feature type="compositionally biased region" description="Low complexity" evidence="2">
    <location>
        <begin position="159"/>
        <end position="171"/>
    </location>
</feature>
<dbReference type="EMBL" id="JAEPQZ010000006">
    <property type="protein sequence ID" value="KAG2180105.1"/>
    <property type="molecule type" value="Genomic_DNA"/>
</dbReference>
<evidence type="ECO:0000259" key="3">
    <source>
        <dbReference type="PROSITE" id="PS50238"/>
    </source>
</evidence>
<keyword evidence="5" id="KW-1185">Reference proteome</keyword>
<feature type="non-terminal residue" evidence="4">
    <location>
        <position position="1"/>
    </location>
</feature>
<accession>A0A8H7PUQ7</accession>